<dbReference type="AlphaFoldDB" id="B9SSY9"/>
<dbReference type="InParanoid" id="B9SSY9"/>
<keyword evidence="2" id="KW-1185">Reference proteome</keyword>
<accession>B9SSY9</accession>
<protein>
    <submittedName>
        <fullName evidence="1">Uncharacterized protein</fullName>
    </submittedName>
</protein>
<name>B9SSY9_RICCO</name>
<organism evidence="1 2">
    <name type="scientific">Ricinus communis</name>
    <name type="common">Castor bean</name>
    <dbReference type="NCBI Taxonomy" id="3988"/>
    <lineage>
        <taxon>Eukaryota</taxon>
        <taxon>Viridiplantae</taxon>
        <taxon>Streptophyta</taxon>
        <taxon>Embryophyta</taxon>
        <taxon>Tracheophyta</taxon>
        <taxon>Spermatophyta</taxon>
        <taxon>Magnoliopsida</taxon>
        <taxon>eudicotyledons</taxon>
        <taxon>Gunneridae</taxon>
        <taxon>Pentapetalae</taxon>
        <taxon>rosids</taxon>
        <taxon>fabids</taxon>
        <taxon>Malpighiales</taxon>
        <taxon>Euphorbiaceae</taxon>
        <taxon>Acalyphoideae</taxon>
        <taxon>Acalypheae</taxon>
        <taxon>Ricinus</taxon>
    </lineage>
</organism>
<reference evidence="2" key="1">
    <citation type="journal article" date="2010" name="Nat. Biotechnol.">
        <title>Draft genome sequence of the oilseed species Ricinus communis.</title>
        <authorList>
            <person name="Chan A.P."/>
            <person name="Crabtree J."/>
            <person name="Zhao Q."/>
            <person name="Lorenzi H."/>
            <person name="Orvis J."/>
            <person name="Puiu D."/>
            <person name="Melake-Berhan A."/>
            <person name="Jones K.M."/>
            <person name="Redman J."/>
            <person name="Chen G."/>
            <person name="Cahoon E.B."/>
            <person name="Gedil M."/>
            <person name="Stanke M."/>
            <person name="Haas B.J."/>
            <person name="Wortman J.R."/>
            <person name="Fraser-Liggett C.M."/>
            <person name="Ravel J."/>
            <person name="Rabinowicz P.D."/>
        </authorList>
    </citation>
    <scope>NUCLEOTIDE SEQUENCE [LARGE SCALE GENOMIC DNA]</scope>
    <source>
        <strain evidence="2">cv. Hale</strain>
    </source>
</reference>
<evidence type="ECO:0000313" key="1">
    <source>
        <dbReference type="EMBL" id="EEF33292.1"/>
    </source>
</evidence>
<sequence length="66" mass="7800">MMLYTEDVKVHKSIPIIQLARLLALQCSHQRNLLDESSCDGFYPWALEVMSRFIDVRLSLLDYTRR</sequence>
<evidence type="ECO:0000313" key="2">
    <source>
        <dbReference type="Proteomes" id="UP000008311"/>
    </source>
</evidence>
<dbReference type="Proteomes" id="UP000008311">
    <property type="component" value="Unassembled WGS sequence"/>
</dbReference>
<dbReference type="EMBL" id="EQ974119">
    <property type="protein sequence ID" value="EEF33292.1"/>
    <property type="molecule type" value="Genomic_DNA"/>
</dbReference>
<gene>
    <name evidence="1" type="ORF">RCOM_1269000</name>
</gene>
<proteinExistence type="predicted"/>